<dbReference type="SUPFAM" id="SSF50729">
    <property type="entry name" value="PH domain-like"/>
    <property type="match status" value="1"/>
</dbReference>
<dbReference type="InterPro" id="IPR001849">
    <property type="entry name" value="PH_domain"/>
</dbReference>
<feature type="compositionally biased region" description="Basic residues" evidence="13">
    <location>
        <begin position="13"/>
        <end position="22"/>
    </location>
</feature>
<keyword evidence="5" id="KW-0963">Cytoplasm</keyword>
<comment type="similarity">
    <text evidence="3">Belongs to the glycosyltransferase 28 family.</text>
</comment>
<feature type="region of interest" description="Disordered" evidence="13">
    <location>
        <begin position="437"/>
        <end position="592"/>
    </location>
</feature>
<evidence type="ECO:0000256" key="12">
    <source>
        <dbReference type="ARBA" id="ARBA00049453"/>
    </source>
</evidence>
<keyword evidence="9" id="KW-0472">Membrane</keyword>
<dbReference type="GO" id="GO:0016125">
    <property type="term" value="P:sterol metabolic process"/>
    <property type="evidence" value="ECO:0007669"/>
    <property type="project" value="TreeGrafter"/>
</dbReference>
<dbReference type="PANTHER" id="PTHR48050:SF25">
    <property type="entry name" value="STEROL 3-BETA-GLUCOSYLTRANSFERASE"/>
    <property type="match status" value="1"/>
</dbReference>
<dbReference type="Gene3D" id="3.40.50.2000">
    <property type="entry name" value="Glycogen Phosphorylase B"/>
    <property type="match status" value="2"/>
</dbReference>
<feature type="compositionally biased region" description="Low complexity" evidence="13">
    <location>
        <begin position="496"/>
        <end position="514"/>
    </location>
</feature>
<name>A0A6G1GYB3_9PEZI</name>
<dbReference type="InterPro" id="IPR050426">
    <property type="entry name" value="Glycosyltransferase_28"/>
</dbReference>
<dbReference type="Pfam" id="PF06722">
    <property type="entry name" value="EryCIII-like_C"/>
    <property type="match status" value="1"/>
</dbReference>
<dbReference type="EMBL" id="ML977160">
    <property type="protein sequence ID" value="KAF1985802.1"/>
    <property type="molecule type" value="Genomic_DNA"/>
</dbReference>
<comment type="catalytic activity">
    <reaction evidence="12">
        <text>a sterol + UDP-alpha-D-glucose = a sterol 3-beta-D-glucoside + UDP + H(+)</text>
        <dbReference type="Rhea" id="RHEA:22724"/>
        <dbReference type="ChEBI" id="CHEBI:15378"/>
        <dbReference type="ChEBI" id="CHEBI:15889"/>
        <dbReference type="ChEBI" id="CHEBI:37424"/>
        <dbReference type="ChEBI" id="CHEBI:58223"/>
        <dbReference type="ChEBI" id="CHEBI:58885"/>
        <dbReference type="EC" id="2.4.1.173"/>
    </reaction>
    <physiologicalReaction direction="left-to-right" evidence="12">
        <dbReference type="Rhea" id="RHEA:22725"/>
    </physiologicalReaction>
</comment>
<dbReference type="FunFam" id="3.40.50.2000:FF:000029">
    <property type="entry name" value="Sterol 3-beta-glucosyltransferase"/>
    <property type="match status" value="1"/>
</dbReference>
<feature type="domain" description="PH" evidence="14">
    <location>
        <begin position="265"/>
        <end position="362"/>
    </location>
</feature>
<feature type="compositionally biased region" description="Basic and acidic residues" evidence="13">
    <location>
        <begin position="437"/>
        <end position="459"/>
    </location>
</feature>
<keyword evidence="8" id="KW-0072">Autophagy</keyword>
<evidence type="ECO:0000256" key="8">
    <source>
        <dbReference type="ARBA" id="ARBA00023006"/>
    </source>
</evidence>
<feature type="region of interest" description="Disordered" evidence="13">
    <location>
        <begin position="72"/>
        <end position="172"/>
    </location>
</feature>
<feature type="compositionally biased region" description="Basic and acidic residues" evidence="13">
    <location>
        <begin position="25"/>
        <end position="35"/>
    </location>
</feature>
<dbReference type="Pfam" id="PF02893">
    <property type="entry name" value="GRAM"/>
    <property type="match status" value="1"/>
</dbReference>
<dbReference type="FunFam" id="2.30.29.30:FF:000303">
    <property type="entry name" value="Sterol 3-beta-glucosyltransferase"/>
    <property type="match status" value="1"/>
</dbReference>
<dbReference type="InterPro" id="IPR002213">
    <property type="entry name" value="UDP_glucos_trans"/>
</dbReference>
<dbReference type="InterPro" id="IPR004182">
    <property type="entry name" value="GRAM"/>
</dbReference>
<dbReference type="CDD" id="cd13216">
    <property type="entry name" value="PH-GRAM2_AGT26"/>
    <property type="match status" value="1"/>
</dbReference>
<dbReference type="Proteomes" id="UP000800041">
    <property type="component" value="Unassembled WGS sequence"/>
</dbReference>
<keyword evidence="16" id="KW-1185">Reference proteome</keyword>
<evidence type="ECO:0000256" key="13">
    <source>
        <dbReference type="SAM" id="MobiDB-lite"/>
    </source>
</evidence>
<dbReference type="InterPro" id="IPR048066">
    <property type="entry name" value="ATG26_PH_GRAM1"/>
</dbReference>
<dbReference type="GO" id="GO:0016906">
    <property type="term" value="F:sterol 3-beta-glucosyltransferase activity"/>
    <property type="evidence" value="ECO:0007669"/>
    <property type="project" value="UniProtKB-EC"/>
</dbReference>
<dbReference type="InterPro" id="IPR048065">
    <property type="entry name" value="ATG26_PH_GRAM2"/>
</dbReference>
<feature type="compositionally biased region" description="Polar residues" evidence="13">
    <location>
        <begin position="89"/>
        <end position="106"/>
    </location>
</feature>
<dbReference type="PANTHER" id="PTHR48050">
    <property type="entry name" value="STEROL 3-BETA-GLUCOSYLTRANSFERASE"/>
    <property type="match status" value="1"/>
</dbReference>
<evidence type="ECO:0000256" key="4">
    <source>
        <dbReference type="ARBA" id="ARBA00012650"/>
    </source>
</evidence>
<dbReference type="Pfam" id="PF03033">
    <property type="entry name" value="Glyco_transf_28"/>
    <property type="match status" value="1"/>
</dbReference>
<evidence type="ECO:0000256" key="9">
    <source>
        <dbReference type="ARBA" id="ARBA00023136"/>
    </source>
</evidence>
<comment type="catalytic activity">
    <reaction evidence="11">
        <text>ergosterol + UDP-alpha-D-glucose = ergosteryl 3-beta-D-glucoside + UDP + H(+)</text>
        <dbReference type="Rhea" id="RHEA:61836"/>
        <dbReference type="ChEBI" id="CHEBI:15378"/>
        <dbReference type="ChEBI" id="CHEBI:16933"/>
        <dbReference type="ChEBI" id="CHEBI:52973"/>
        <dbReference type="ChEBI" id="CHEBI:58223"/>
        <dbReference type="ChEBI" id="CHEBI:58885"/>
    </reaction>
    <physiologicalReaction direction="left-to-right" evidence="11">
        <dbReference type="Rhea" id="RHEA:61837"/>
    </physiologicalReaction>
</comment>
<comment type="subcellular location">
    <subcellularLocation>
        <location evidence="2">Cytoplasm</location>
    </subcellularLocation>
    <subcellularLocation>
        <location evidence="1">Membrane</location>
        <topology evidence="1">Peripheral membrane protein</topology>
    </subcellularLocation>
</comment>
<keyword evidence="6" id="KW-0328">Glycosyltransferase</keyword>
<feature type="compositionally biased region" description="Basic and acidic residues" evidence="13">
    <location>
        <begin position="515"/>
        <end position="543"/>
    </location>
</feature>
<dbReference type="GO" id="GO:0005975">
    <property type="term" value="P:carbohydrate metabolic process"/>
    <property type="evidence" value="ECO:0007669"/>
    <property type="project" value="InterPro"/>
</dbReference>
<evidence type="ECO:0000313" key="15">
    <source>
        <dbReference type="EMBL" id="KAF1985802.1"/>
    </source>
</evidence>
<dbReference type="CDD" id="cd03784">
    <property type="entry name" value="GT1_Gtf-like"/>
    <property type="match status" value="1"/>
</dbReference>
<organism evidence="15 16">
    <name type="scientific">Aulographum hederae CBS 113979</name>
    <dbReference type="NCBI Taxonomy" id="1176131"/>
    <lineage>
        <taxon>Eukaryota</taxon>
        <taxon>Fungi</taxon>
        <taxon>Dikarya</taxon>
        <taxon>Ascomycota</taxon>
        <taxon>Pezizomycotina</taxon>
        <taxon>Dothideomycetes</taxon>
        <taxon>Pleosporomycetidae</taxon>
        <taxon>Aulographales</taxon>
        <taxon>Aulographaceae</taxon>
    </lineage>
</organism>
<evidence type="ECO:0000256" key="7">
    <source>
        <dbReference type="ARBA" id="ARBA00022679"/>
    </source>
</evidence>
<evidence type="ECO:0000256" key="1">
    <source>
        <dbReference type="ARBA" id="ARBA00004170"/>
    </source>
</evidence>
<feature type="region of interest" description="Disordered" evidence="13">
    <location>
        <begin position="1408"/>
        <end position="1438"/>
    </location>
</feature>
<dbReference type="GO" id="GO:0016020">
    <property type="term" value="C:membrane"/>
    <property type="evidence" value="ECO:0007669"/>
    <property type="project" value="UniProtKB-SubCell"/>
</dbReference>
<reference evidence="15" key="1">
    <citation type="journal article" date="2020" name="Stud. Mycol.">
        <title>101 Dothideomycetes genomes: a test case for predicting lifestyles and emergence of pathogens.</title>
        <authorList>
            <person name="Haridas S."/>
            <person name="Albert R."/>
            <person name="Binder M."/>
            <person name="Bloem J."/>
            <person name="Labutti K."/>
            <person name="Salamov A."/>
            <person name="Andreopoulos B."/>
            <person name="Baker S."/>
            <person name="Barry K."/>
            <person name="Bills G."/>
            <person name="Bluhm B."/>
            <person name="Cannon C."/>
            <person name="Castanera R."/>
            <person name="Culley D."/>
            <person name="Daum C."/>
            <person name="Ezra D."/>
            <person name="Gonzalez J."/>
            <person name="Henrissat B."/>
            <person name="Kuo A."/>
            <person name="Liang C."/>
            <person name="Lipzen A."/>
            <person name="Lutzoni F."/>
            <person name="Magnuson J."/>
            <person name="Mondo S."/>
            <person name="Nolan M."/>
            <person name="Ohm R."/>
            <person name="Pangilinan J."/>
            <person name="Park H.-J."/>
            <person name="Ramirez L."/>
            <person name="Alfaro M."/>
            <person name="Sun H."/>
            <person name="Tritt A."/>
            <person name="Yoshinaga Y."/>
            <person name="Zwiers L.-H."/>
            <person name="Turgeon B."/>
            <person name="Goodwin S."/>
            <person name="Spatafora J."/>
            <person name="Crous P."/>
            <person name="Grigoriev I."/>
        </authorList>
    </citation>
    <scope>NUCLEOTIDE SEQUENCE</scope>
    <source>
        <strain evidence="15">CBS 113979</strain>
    </source>
</reference>
<dbReference type="SUPFAM" id="SSF53756">
    <property type="entry name" value="UDP-Glycosyltransferase/glycogen phosphorylase"/>
    <property type="match status" value="1"/>
</dbReference>
<feature type="region of interest" description="Disordered" evidence="13">
    <location>
        <begin position="1"/>
        <end position="51"/>
    </location>
</feature>
<accession>A0A6G1GYB3</accession>
<feature type="compositionally biased region" description="Polar residues" evidence="13">
    <location>
        <begin position="153"/>
        <end position="162"/>
    </location>
</feature>
<evidence type="ECO:0000256" key="10">
    <source>
        <dbReference type="ARBA" id="ARBA00029843"/>
    </source>
</evidence>
<evidence type="ECO:0000256" key="3">
    <source>
        <dbReference type="ARBA" id="ARBA00006962"/>
    </source>
</evidence>
<keyword evidence="7 15" id="KW-0808">Transferase</keyword>
<dbReference type="CDD" id="cd13215">
    <property type="entry name" value="PH-GRAM1_AGT26"/>
    <property type="match status" value="1"/>
</dbReference>
<feature type="compositionally biased region" description="Low complexity" evidence="13">
    <location>
        <begin position="113"/>
        <end position="123"/>
    </location>
</feature>
<dbReference type="GO" id="GO:0006914">
    <property type="term" value="P:autophagy"/>
    <property type="evidence" value="ECO:0007669"/>
    <property type="project" value="UniProtKB-KW"/>
</dbReference>
<dbReference type="OrthoDB" id="10261837at2759"/>
<evidence type="ECO:0000256" key="11">
    <source>
        <dbReference type="ARBA" id="ARBA00047886"/>
    </source>
</evidence>
<dbReference type="InterPro" id="IPR010610">
    <property type="entry name" value="EryCIII-like_C"/>
</dbReference>
<dbReference type="Gene3D" id="2.30.29.30">
    <property type="entry name" value="Pleckstrin-homology domain (PH domain)/Phosphotyrosine-binding domain (PTB)"/>
    <property type="match status" value="3"/>
</dbReference>
<evidence type="ECO:0000256" key="6">
    <source>
        <dbReference type="ARBA" id="ARBA00022676"/>
    </source>
</evidence>
<feature type="compositionally biased region" description="Basic and acidic residues" evidence="13">
    <location>
        <begin position="1"/>
        <end position="12"/>
    </location>
</feature>
<dbReference type="PROSITE" id="PS50003">
    <property type="entry name" value="PH_DOMAIN"/>
    <property type="match status" value="1"/>
</dbReference>
<gene>
    <name evidence="15" type="ORF">K402DRAFT_333777</name>
</gene>
<feature type="region of interest" description="Disordered" evidence="13">
    <location>
        <begin position="634"/>
        <end position="687"/>
    </location>
</feature>
<dbReference type="GO" id="GO:0005737">
    <property type="term" value="C:cytoplasm"/>
    <property type="evidence" value="ECO:0007669"/>
    <property type="project" value="UniProtKB-SubCell"/>
</dbReference>
<dbReference type="EC" id="2.4.1.173" evidence="4"/>
<sequence length="1438" mass="160620">MASEDGLRERLGRKLTKQRAGGRRISMDLPDRFQDGDDAEEDVTAPKTGKGIYGQQSLFSLIAAAGSSTNVLSKLNESDEESDDDEKSPTITQSMVSPGQPAQSARISKGKLSKGSLLQSLPKLRLRSSKEKSESPEIDPMSSSQILPPRPPQTEQALSTVSPEPPPSRDAPVLSRMIKARAEMEGMDVADANTKVEEASEETKDEKSHEKLALTLMDIFGFEEPETVITEYPCWLLQTVLLQGYMYITEKHICFYAYLPRKDSIVIKSGYLSKRGRQTSRYKRSWYQLQGDVLSYNQSQTEKYYRDGHIDLRYGISATLDKEKGKDSATFTVLTDKKSYHFKADSVASAKEWVRNLQKVIFRSHNDGDSVKISLPIANVIDFEQTPVISMDFADTVKIRVIDNDETFAIDEYFFSFFGFTEDALAVLRIMVEGDDHETAENESQPETHDRESSPHRASQEQSSRRGRVSLSPLDALPNREPVRATLQPFSPPGARRSSSKISIDSGSSPGGSRRSFDVSRRSFDASPRRSTDFGRASLDRGRHMFTTHRSPSHSADRLGNRSPVSGVPEDSSGSTDHSFAPDTESSAAVQSIDESNISASQILNRSDVFQNPTIRQATYGDASDPMHRESIDTARSAKNGQSHASSAKRPNAEADRAKATTPSTVDTEQDCKPRPAQVQHAGSSSTLRDLMRAGAYPLKRASGLAGLFTSRSQRMSKLLASESMGYYEKVSGMWAGGAKHYGATDGIAPDDQVLSYEDDVDASLHAERFRAHFALPESEKLRAAFYGNIHKVLPLYGKIYLGTKHFCFRSLLPGTKTKIVIPFSDIENVVKERGYRFAHFALVVVIRGHEELFFDFSQAAVRDDCTITLLKIIETSHRMESEPQVGSEAAAEAEAAKEENELLRKARQDGHAEHDLQLPHELGRSGADAPPIMFDDPRASIINFKPTESLRITCLTIGSRGDVQPYIALCKKLKEEGHRPKIATHEEFGPWVEKHGIEFVSIGGDPAELMKICVEYGMFTVQFVKEASARFRGWIDELCESAWQACQETDLLIESPSAMVGIHIAEALEIPYFRAFTMPWTRTRAYPHAFAVPERKLGGAYNYMTYVVFDNFFWAAIANQINKWRNRSLGLPGTSFDKMQANKIPFLYNFSPSVVAPPIDYSDWIRVTGYWFLDEGAGDYIPPPEMADFIKRARDDGKKLVYVGFGSIVVDDPVALTKTVVDSVLKADVRCILSKGWSDRLDVKDPSKAEVPLPPEVLQIKSAPHDWLFRQIDAAVHHGGAGTTGASLRAGIPTIIKPFFGDQWFFGSRVEDIGVGICMKKLNTSVFARSLWEATRSERMIVKARVLGEEIRKEDGVNNAVQAIYRDLEYAKSLIKHRKKQHEDNAEDTEETWTFIGDESDPDLRRQIEEWDPHALIQQQQQQKEQLKVELGTGRRK</sequence>
<evidence type="ECO:0000259" key="14">
    <source>
        <dbReference type="PROSITE" id="PS50003"/>
    </source>
</evidence>
<protein>
    <recommendedName>
        <fullName evidence="4">sterol 3beta-glucosyltransferase</fullName>
        <ecNumber evidence="4">2.4.1.173</ecNumber>
    </recommendedName>
    <alternativeName>
        <fullName evidence="10">Autophagy-related protein 26</fullName>
    </alternativeName>
</protein>
<evidence type="ECO:0000256" key="5">
    <source>
        <dbReference type="ARBA" id="ARBA00022490"/>
    </source>
</evidence>
<dbReference type="FunFam" id="3.40.50.2000:FF:000009">
    <property type="entry name" value="Sterol 3-beta-glucosyltransferase UGT80A2"/>
    <property type="match status" value="1"/>
</dbReference>
<dbReference type="SMART" id="SM00233">
    <property type="entry name" value="PH"/>
    <property type="match status" value="1"/>
</dbReference>
<evidence type="ECO:0000313" key="16">
    <source>
        <dbReference type="Proteomes" id="UP000800041"/>
    </source>
</evidence>
<evidence type="ECO:0000256" key="2">
    <source>
        <dbReference type="ARBA" id="ARBA00004496"/>
    </source>
</evidence>
<dbReference type="InterPro" id="IPR011993">
    <property type="entry name" value="PH-like_dom_sf"/>
</dbReference>
<dbReference type="InterPro" id="IPR004276">
    <property type="entry name" value="GlycoTrans_28_N"/>
</dbReference>
<feature type="compositionally biased region" description="Polar residues" evidence="13">
    <location>
        <begin position="637"/>
        <end position="646"/>
    </location>
</feature>
<feature type="compositionally biased region" description="Polar residues" evidence="13">
    <location>
        <begin position="572"/>
        <end position="592"/>
    </location>
</feature>
<dbReference type="Pfam" id="PF00169">
    <property type="entry name" value="PH"/>
    <property type="match status" value="1"/>
</dbReference>
<proteinExistence type="inferred from homology"/>
<dbReference type="SMART" id="SM00568">
    <property type="entry name" value="GRAM"/>
    <property type="match status" value="2"/>
</dbReference>